<proteinExistence type="predicted"/>
<dbReference type="SUPFAM" id="SSF81343">
    <property type="entry name" value="Fumarate reductase respiratory complex transmembrane subunits"/>
    <property type="match status" value="1"/>
</dbReference>
<keyword evidence="4 5" id="KW-0472">Membrane</keyword>
<dbReference type="InterPro" id="IPR034804">
    <property type="entry name" value="SQR/QFR_C/D"/>
</dbReference>
<keyword evidence="1" id="KW-1003">Cell membrane</keyword>
<accession>A0ABR7QZ38</accession>
<dbReference type="Pfam" id="PF02300">
    <property type="entry name" value="Fumarate_red_C"/>
    <property type="match status" value="1"/>
</dbReference>
<organism evidence="6 7">
    <name type="scientific">Frischella japonica</name>
    <dbReference type="NCBI Taxonomy" id="2741544"/>
    <lineage>
        <taxon>Bacteria</taxon>
        <taxon>Pseudomonadati</taxon>
        <taxon>Pseudomonadota</taxon>
        <taxon>Gammaproteobacteria</taxon>
        <taxon>Orbales</taxon>
        <taxon>Orbaceae</taxon>
        <taxon>Frischella</taxon>
    </lineage>
</organism>
<evidence type="ECO:0000256" key="2">
    <source>
        <dbReference type="ARBA" id="ARBA00022692"/>
    </source>
</evidence>
<evidence type="ECO:0000313" key="7">
    <source>
        <dbReference type="Proteomes" id="UP000651208"/>
    </source>
</evidence>
<dbReference type="EMBL" id="JABURY010000016">
    <property type="protein sequence ID" value="MBC9131238.1"/>
    <property type="molecule type" value="Genomic_DNA"/>
</dbReference>
<gene>
    <name evidence="6" type="ORF">FcAc13_07940</name>
</gene>
<dbReference type="Gene3D" id="1.20.1300.10">
    <property type="entry name" value="Fumarate reductase/succinate dehydrogenase, transmembrane subunit"/>
    <property type="match status" value="1"/>
</dbReference>
<dbReference type="Proteomes" id="UP000651208">
    <property type="component" value="Unassembled WGS sequence"/>
</dbReference>
<comment type="caution">
    <text evidence="6">The sequence shown here is derived from an EMBL/GenBank/DDBJ whole genome shotgun (WGS) entry which is preliminary data.</text>
</comment>
<keyword evidence="3 5" id="KW-1133">Transmembrane helix</keyword>
<protein>
    <submittedName>
        <fullName evidence="6">Uncharacterized protein</fullName>
    </submittedName>
</protein>
<evidence type="ECO:0000256" key="1">
    <source>
        <dbReference type="ARBA" id="ARBA00022475"/>
    </source>
</evidence>
<evidence type="ECO:0000256" key="5">
    <source>
        <dbReference type="SAM" id="Phobius"/>
    </source>
</evidence>
<feature type="transmembrane region" description="Helical" evidence="5">
    <location>
        <begin position="62"/>
        <end position="84"/>
    </location>
</feature>
<keyword evidence="2 5" id="KW-0812">Transmembrane</keyword>
<evidence type="ECO:0000256" key="3">
    <source>
        <dbReference type="ARBA" id="ARBA00022989"/>
    </source>
</evidence>
<keyword evidence="7" id="KW-1185">Reference proteome</keyword>
<dbReference type="RefSeq" id="WP_187755671.1">
    <property type="nucleotide sequence ID" value="NZ_JABURY010000016.1"/>
</dbReference>
<sequence length="126" mass="14482">MCNNESKRLSQKKGLVLCYFCCKQSIVFAMLWLSMVLLYGVICAHTNQLGQDEFYRFIFFMRHPVVMGLNCLALLIALVFSITWCSSISQRFFCQRSLSKSINIILLALISVISVLLYLVIVGHFR</sequence>
<evidence type="ECO:0000256" key="4">
    <source>
        <dbReference type="ARBA" id="ARBA00023136"/>
    </source>
</evidence>
<feature type="transmembrane region" description="Helical" evidence="5">
    <location>
        <begin position="104"/>
        <end position="125"/>
    </location>
</feature>
<name>A0ABR7QZ38_9GAMM</name>
<feature type="transmembrane region" description="Helical" evidence="5">
    <location>
        <begin position="16"/>
        <end position="42"/>
    </location>
</feature>
<reference evidence="6 7" key="1">
    <citation type="submission" date="2020-06" db="EMBL/GenBank/DDBJ databases">
        <title>Frischella cerana isolated from Apis cerana gut homogenate.</title>
        <authorList>
            <person name="Wolter L.A."/>
            <person name="Suenami S."/>
            <person name="Miyazaki R."/>
        </authorList>
    </citation>
    <scope>NUCLEOTIDE SEQUENCE [LARGE SCALE GENOMIC DNA]</scope>
    <source>
        <strain evidence="6 7">Ac13</strain>
    </source>
</reference>
<evidence type="ECO:0000313" key="6">
    <source>
        <dbReference type="EMBL" id="MBC9131238.1"/>
    </source>
</evidence>
<dbReference type="InterPro" id="IPR003510">
    <property type="entry name" value="Fumarate_red_C"/>
</dbReference>